<dbReference type="Proteomes" id="UP000821598">
    <property type="component" value="Unassembled WGS sequence"/>
</dbReference>
<sequence>MATTDQRKSVRTLNLTRSYAKNVTLWNQIVLIRFESFFDRKPSAIMHIGDFMKAIRRLLSKQIDQDALQSVGRVTREESFHAIERVNLRIKLVDGKRIRGWFICSEHSSVGCGANSAQGSVRVSP</sequence>
<keyword evidence="2" id="KW-1185">Reference proteome</keyword>
<evidence type="ECO:0000313" key="1">
    <source>
        <dbReference type="EMBL" id="NVI09184.1"/>
    </source>
</evidence>
<reference evidence="1 2" key="1">
    <citation type="submission" date="2019-08" db="EMBL/GenBank/DDBJ databases">
        <title>Paraburkholderia simonii sp. nov. and P. youngii sp. nov. Brazilian and Mexican Mimosa-associated rhizobia.</title>
        <authorList>
            <person name="Mavima L."/>
            <person name="Beukes C.W."/>
            <person name="Palmer M."/>
            <person name="De Meyer S.E."/>
            <person name="James E.K."/>
            <person name="Maluk M."/>
            <person name="Avontuur J.R."/>
            <person name="Chan W.Y."/>
            <person name="Venter S.N."/>
            <person name="Steenkamp E.T."/>
        </authorList>
    </citation>
    <scope>NUCLEOTIDE SEQUENCE [LARGE SCALE GENOMIC DNA]</scope>
    <source>
        <strain evidence="1 2">JPY454</strain>
    </source>
</reference>
<organism evidence="1 2">
    <name type="scientific">Paraburkholderia youngii</name>
    <dbReference type="NCBI Taxonomy" id="2782701"/>
    <lineage>
        <taxon>Bacteria</taxon>
        <taxon>Pseudomonadati</taxon>
        <taxon>Pseudomonadota</taxon>
        <taxon>Betaproteobacteria</taxon>
        <taxon>Burkholderiales</taxon>
        <taxon>Burkholderiaceae</taxon>
        <taxon>Paraburkholderia</taxon>
    </lineage>
</organism>
<evidence type="ECO:0000313" key="2">
    <source>
        <dbReference type="Proteomes" id="UP000821598"/>
    </source>
</evidence>
<protein>
    <submittedName>
        <fullName evidence="1">Uncharacterized protein</fullName>
    </submittedName>
</protein>
<name>A0ABX2NXD2_9BURK</name>
<dbReference type="EMBL" id="VOMC01000067">
    <property type="protein sequence ID" value="NVI09184.1"/>
    <property type="molecule type" value="Genomic_DNA"/>
</dbReference>
<comment type="caution">
    <text evidence="1">The sequence shown here is derived from an EMBL/GenBank/DDBJ whole genome shotgun (WGS) entry which is preliminary data.</text>
</comment>
<gene>
    <name evidence="1" type="ORF">FSB64_36960</name>
</gene>
<proteinExistence type="predicted"/>
<dbReference type="RefSeq" id="WP_176369604.1">
    <property type="nucleotide sequence ID" value="NZ_VOMC01000067.1"/>
</dbReference>
<accession>A0ABX2NXD2</accession>